<dbReference type="SUPFAM" id="SSF103515">
    <property type="entry name" value="Autotransporter"/>
    <property type="match status" value="1"/>
</dbReference>
<gene>
    <name evidence="3" type="ORF">GU920_04975</name>
</gene>
<accession>A0ABW9Y4P2</accession>
<dbReference type="RefSeq" id="WP_161765840.1">
    <property type="nucleotide sequence ID" value="NZ_JAAATW010000001.1"/>
</dbReference>
<feature type="signal peptide" evidence="1">
    <location>
        <begin position="1"/>
        <end position="26"/>
    </location>
</feature>
<feature type="chain" id="PRO_5045617553" evidence="1">
    <location>
        <begin position="27"/>
        <end position="482"/>
    </location>
</feature>
<dbReference type="EMBL" id="JAAATW010000001">
    <property type="protein sequence ID" value="NBE06877.1"/>
    <property type="molecule type" value="Genomic_DNA"/>
</dbReference>
<sequence length="482" mass="49421">MLNRAFAKAMQASTALCLVMAAPSFAQDQTFTLTVTDSDQPYQTPGYTFRVIPITITDPSGFRVDAVAQSGTTGGVSIVDFIIFTQGATIPSGAGTSFSTHSFDPNSVGFFYDGNPNGVDPFFTLAQGPAGPLTVAGDYQLVIAPYDNLGTAGDITVTFDLYGVFSSIFGPPGVPATDDLAEFLSASGGAARLIVVDAAGVARKVGTVSLSTRDAASLQQIRSGSQITASSKGMTGFPDGLYTWAELTAFRLDERDPGNAVVTGSGLAIGADVAIGPDMVAGLSLGYSDINATDTGTAQDGAYTYLQPYMAYRAGNWNGNASIIFGWGDYTQTTAGGTGSSDVELTALAFEGGYDLTYSDNMVITPTIGLVYGRETSDGTSGTLAGTTGVSEFTQASFGAVLTTTAPSGTYSFGAHLDWLDQDGSLALASQFIAEDGVTGRLELGAETSIGSGMSLASSVEVGGIGGNVNSLHGGVKFSLRF</sequence>
<dbReference type="InterPro" id="IPR005546">
    <property type="entry name" value="Autotransporte_beta"/>
</dbReference>
<evidence type="ECO:0000313" key="4">
    <source>
        <dbReference type="Proteomes" id="UP001517376"/>
    </source>
</evidence>
<keyword evidence="4" id="KW-1185">Reference proteome</keyword>
<evidence type="ECO:0000313" key="3">
    <source>
        <dbReference type="EMBL" id="NBE06877.1"/>
    </source>
</evidence>
<feature type="domain" description="Autotransporter" evidence="2">
    <location>
        <begin position="236"/>
        <end position="482"/>
    </location>
</feature>
<dbReference type="Gene3D" id="2.40.128.130">
    <property type="entry name" value="Autotransporter beta-domain"/>
    <property type="match status" value="1"/>
</dbReference>
<evidence type="ECO:0000256" key="1">
    <source>
        <dbReference type="SAM" id="SignalP"/>
    </source>
</evidence>
<dbReference type="SMART" id="SM00869">
    <property type="entry name" value="Autotransporter"/>
    <property type="match status" value="1"/>
</dbReference>
<dbReference type="PROSITE" id="PS51208">
    <property type="entry name" value="AUTOTRANSPORTER"/>
    <property type="match status" value="1"/>
</dbReference>
<proteinExistence type="predicted"/>
<dbReference type="Proteomes" id="UP001517376">
    <property type="component" value="Unassembled WGS sequence"/>
</dbReference>
<evidence type="ECO:0000259" key="2">
    <source>
        <dbReference type="PROSITE" id="PS51208"/>
    </source>
</evidence>
<protein>
    <submittedName>
        <fullName evidence="3">Autotransporter domain-containing protein</fullName>
    </submittedName>
</protein>
<dbReference type="InterPro" id="IPR036709">
    <property type="entry name" value="Autotransporte_beta_dom_sf"/>
</dbReference>
<organism evidence="3 4">
    <name type="scientific">Paragemmobacter ruber</name>
    <dbReference type="NCBI Taxonomy" id="1985673"/>
    <lineage>
        <taxon>Bacteria</taxon>
        <taxon>Pseudomonadati</taxon>
        <taxon>Pseudomonadota</taxon>
        <taxon>Alphaproteobacteria</taxon>
        <taxon>Rhodobacterales</taxon>
        <taxon>Paracoccaceae</taxon>
        <taxon>Paragemmobacter</taxon>
    </lineage>
</organism>
<reference evidence="4" key="1">
    <citation type="submission" date="2020-01" db="EMBL/GenBank/DDBJ databases">
        <title>Sphingomonas sp. strain CSW-10.</title>
        <authorList>
            <person name="Chen W.-M."/>
        </authorList>
    </citation>
    <scope>NUCLEOTIDE SEQUENCE [LARGE SCALE GENOMIC DNA]</scope>
    <source>
        <strain evidence="4">CCP-1</strain>
    </source>
</reference>
<keyword evidence="1" id="KW-0732">Signal</keyword>
<name>A0ABW9Y4P2_9RHOB</name>
<dbReference type="Pfam" id="PF03797">
    <property type="entry name" value="Autotransporter"/>
    <property type="match status" value="1"/>
</dbReference>
<comment type="caution">
    <text evidence="3">The sequence shown here is derived from an EMBL/GenBank/DDBJ whole genome shotgun (WGS) entry which is preliminary data.</text>
</comment>